<dbReference type="FunFam" id="2.40.10.10:FF:000068">
    <property type="entry name" value="transmembrane protease serine 2"/>
    <property type="match status" value="1"/>
</dbReference>
<dbReference type="PANTHER" id="PTHR24264">
    <property type="entry name" value="TRYPSIN-RELATED"/>
    <property type="match status" value="1"/>
</dbReference>
<evidence type="ECO:0000256" key="4">
    <source>
        <dbReference type="ARBA" id="ARBA00023157"/>
    </source>
</evidence>
<dbReference type="Proteomes" id="UP000708208">
    <property type="component" value="Unassembled WGS sequence"/>
</dbReference>
<protein>
    <submittedName>
        <fullName evidence="10">Uncharacterized protein</fullName>
    </submittedName>
</protein>
<keyword evidence="4" id="KW-1015">Disulfide bond</keyword>
<dbReference type="InterPro" id="IPR001254">
    <property type="entry name" value="Trypsin_dom"/>
</dbReference>
<dbReference type="OrthoDB" id="5565075at2759"/>
<comment type="caution">
    <text evidence="10">The sequence shown here is derived from an EMBL/GenBank/DDBJ whole genome shotgun (WGS) entry which is preliminary data.</text>
</comment>
<evidence type="ECO:0000259" key="8">
    <source>
        <dbReference type="PROSITE" id="PS01180"/>
    </source>
</evidence>
<evidence type="ECO:0000256" key="5">
    <source>
        <dbReference type="PROSITE-ProRule" id="PRU00059"/>
    </source>
</evidence>
<dbReference type="PROSITE" id="PS00135">
    <property type="entry name" value="TRYPSIN_SER"/>
    <property type="match status" value="1"/>
</dbReference>
<evidence type="ECO:0000313" key="10">
    <source>
        <dbReference type="EMBL" id="CAG7822394.1"/>
    </source>
</evidence>
<dbReference type="InterPro" id="IPR000859">
    <property type="entry name" value="CUB_dom"/>
</dbReference>
<organism evidence="10 11">
    <name type="scientific">Allacma fusca</name>
    <dbReference type="NCBI Taxonomy" id="39272"/>
    <lineage>
        <taxon>Eukaryota</taxon>
        <taxon>Metazoa</taxon>
        <taxon>Ecdysozoa</taxon>
        <taxon>Arthropoda</taxon>
        <taxon>Hexapoda</taxon>
        <taxon>Collembola</taxon>
        <taxon>Symphypleona</taxon>
        <taxon>Sminthuridae</taxon>
        <taxon>Allacma</taxon>
    </lineage>
</organism>
<dbReference type="GO" id="GO:0006508">
    <property type="term" value="P:proteolysis"/>
    <property type="evidence" value="ECO:0007669"/>
    <property type="project" value="UniProtKB-KW"/>
</dbReference>
<dbReference type="AlphaFoldDB" id="A0A8J2LGN4"/>
<dbReference type="PROSITE" id="PS50240">
    <property type="entry name" value="TRYPSIN_DOM"/>
    <property type="match status" value="1"/>
</dbReference>
<name>A0A8J2LGN4_9HEXA</name>
<dbReference type="EMBL" id="CAJVCH010526224">
    <property type="protein sequence ID" value="CAG7822394.1"/>
    <property type="molecule type" value="Genomic_DNA"/>
</dbReference>
<dbReference type="PANTHER" id="PTHR24264:SF54">
    <property type="entry name" value="PEPTIDASE S1 DOMAIN-CONTAINING PROTEIN"/>
    <property type="match status" value="1"/>
</dbReference>
<feature type="domain" description="CUB" evidence="8">
    <location>
        <begin position="57"/>
        <end position="133"/>
    </location>
</feature>
<evidence type="ECO:0000256" key="1">
    <source>
        <dbReference type="ARBA" id="ARBA00022670"/>
    </source>
</evidence>
<dbReference type="PROSITE" id="PS00134">
    <property type="entry name" value="TRYPSIN_HIS"/>
    <property type="match status" value="1"/>
</dbReference>
<comment type="caution">
    <text evidence="5">Lacks conserved residue(s) required for the propagation of feature annotation.</text>
</comment>
<evidence type="ECO:0000256" key="3">
    <source>
        <dbReference type="ARBA" id="ARBA00022825"/>
    </source>
</evidence>
<dbReference type="SMART" id="SM00020">
    <property type="entry name" value="Tryp_SPc"/>
    <property type="match status" value="1"/>
</dbReference>
<dbReference type="InterPro" id="IPR033116">
    <property type="entry name" value="TRYPSIN_SER"/>
</dbReference>
<reference evidence="10" key="1">
    <citation type="submission" date="2021-06" db="EMBL/GenBank/DDBJ databases">
        <authorList>
            <person name="Hodson N. C."/>
            <person name="Mongue J. A."/>
            <person name="Jaron S. K."/>
        </authorList>
    </citation>
    <scope>NUCLEOTIDE SEQUENCE</scope>
</reference>
<evidence type="ECO:0000313" key="11">
    <source>
        <dbReference type="Proteomes" id="UP000708208"/>
    </source>
</evidence>
<accession>A0A8J2LGN4</accession>
<proteinExistence type="predicted"/>
<dbReference type="InterPro" id="IPR018114">
    <property type="entry name" value="TRYPSIN_HIS"/>
</dbReference>
<dbReference type="PROSITE" id="PS01180">
    <property type="entry name" value="CUB"/>
    <property type="match status" value="1"/>
</dbReference>
<evidence type="ECO:0000256" key="6">
    <source>
        <dbReference type="RuleBase" id="RU363034"/>
    </source>
</evidence>
<dbReference type="InterPro" id="IPR050127">
    <property type="entry name" value="Serine_Proteases_S1"/>
</dbReference>
<feature type="domain" description="Peptidase S1" evidence="9">
    <location>
        <begin position="243"/>
        <end position="483"/>
    </location>
</feature>
<evidence type="ECO:0000256" key="7">
    <source>
        <dbReference type="SAM" id="MobiDB-lite"/>
    </source>
</evidence>
<evidence type="ECO:0000256" key="2">
    <source>
        <dbReference type="ARBA" id="ARBA00022801"/>
    </source>
</evidence>
<keyword evidence="1 6" id="KW-0645">Protease</keyword>
<dbReference type="CDD" id="cd00190">
    <property type="entry name" value="Tryp_SPc"/>
    <property type="match status" value="1"/>
</dbReference>
<keyword evidence="11" id="KW-1185">Reference proteome</keyword>
<dbReference type="Pfam" id="PF00089">
    <property type="entry name" value="Trypsin"/>
    <property type="match status" value="1"/>
</dbReference>
<evidence type="ECO:0000259" key="9">
    <source>
        <dbReference type="PROSITE" id="PS50240"/>
    </source>
</evidence>
<keyword evidence="2 6" id="KW-0378">Hydrolase</keyword>
<keyword evidence="3 6" id="KW-0720">Serine protease</keyword>
<gene>
    <name evidence="10" type="ORF">AFUS01_LOCUS32670</name>
</gene>
<dbReference type="GO" id="GO:0005615">
    <property type="term" value="C:extracellular space"/>
    <property type="evidence" value="ECO:0007669"/>
    <property type="project" value="TreeGrafter"/>
</dbReference>
<sequence>MRLSTFSLRQSLTGLPLSSEAVSPGGNDQPDKEVSPSTDATPQDEPNKVGCTLNSTCTFKTDSIRYQFTNPGYPNLEMEPLSCQYIVNLRPGYCALRVFFEDAVMAGKNMEGCSSDSVVIINSGDTPTVPQCGLLQGYEFNVRSKPNQPVKIVVTVQSSEHLWKIKTTQIPCSKIVPLRQPAYCGLKNQKVKNPGGINPPTSMPVTKLLKVRKRSLEKLFSYSTEAERILEKAALRKFNEVKIVRGNETGINEWPWQVLLAINGRPLCGGSLLTDQWVVTAAHCVNLPIQIPLVPLMTVDLGDHDIRTVSETRNQILRVAKIVPNVQYEPIRRDIALIKLAQRVRITGKTIRPVCLPISPNNNFEDADAVTTGWGKTENGVISPVLREANVKIVSNENCSRTWASLGEGGDQLIEPGMVCINGGDAGPCNGDSGGPLVVRQGDRYELVGLTSFGLLKGCALPGIPSVYTRLSSYLDWISVNTADT</sequence>
<feature type="region of interest" description="Disordered" evidence="7">
    <location>
        <begin position="15"/>
        <end position="47"/>
    </location>
</feature>
<dbReference type="GO" id="GO:0004252">
    <property type="term" value="F:serine-type endopeptidase activity"/>
    <property type="evidence" value="ECO:0007669"/>
    <property type="project" value="InterPro"/>
</dbReference>